<sequence length="356" mass="41246">MIILYLCIGIVFFILIPTFCYYLIQRGLTYLVTMNNMAKTNFLKCLFFFDKHRLVLNIYILLSLIIGIYETLRIFLFSGAYFWYAILSFGLYIVPFIIPIGSILLINQNKINPNPKMINVFHFVGWITLFWAFALLFYSHPFVYTDEGGIGKEEISVVFKNIAGLGLLGNGFIQMIYLAKYNNIIAQIERGRTDDERQKFSTSIKNKLSNIFISFKPFFFLAVSPLFLTLITLVAAKILDVGLELFLYLTIEAVWLSVISCLLLLKKIKINKLYKIISYTIYTIGMIIFLIGSWTILIEFTQSFKFFNEIAGGYLWYNYARLILSWYLFIAGVMSWGLSVVLFLKNQTRNSLDKCS</sequence>
<feature type="transmembrane region" description="Helical" evidence="1">
    <location>
        <begin position="158"/>
        <end position="179"/>
    </location>
</feature>
<evidence type="ECO:0000313" key="2">
    <source>
        <dbReference type="EMBL" id="THB60201.1"/>
    </source>
</evidence>
<feature type="transmembrane region" description="Helical" evidence="1">
    <location>
        <begin position="324"/>
        <end position="344"/>
    </location>
</feature>
<gene>
    <name evidence="2" type="ORF">ESZ54_11660</name>
</gene>
<proteinExistence type="predicted"/>
<feature type="transmembrane region" description="Helical" evidence="1">
    <location>
        <begin position="218"/>
        <end position="239"/>
    </location>
</feature>
<keyword evidence="1" id="KW-0812">Transmembrane</keyword>
<keyword evidence="3" id="KW-1185">Reference proteome</keyword>
<dbReference type="OrthoDB" id="9977047at2"/>
<feature type="transmembrane region" description="Helical" evidence="1">
    <location>
        <begin position="6"/>
        <end position="24"/>
    </location>
</feature>
<comment type="caution">
    <text evidence="2">The sequence shown here is derived from an EMBL/GenBank/DDBJ whole genome shotgun (WGS) entry which is preliminary data.</text>
</comment>
<organism evidence="2 3">
    <name type="scientific">Vagococcus silagei</name>
    <dbReference type="NCBI Taxonomy" id="2508885"/>
    <lineage>
        <taxon>Bacteria</taxon>
        <taxon>Bacillati</taxon>
        <taxon>Bacillota</taxon>
        <taxon>Bacilli</taxon>
        <taxon>Lactobacillales</taxon>
        <taxon>Enterococcaceae</taxon>
        <taxon>Vagococcus</taxon>
    </lineage>
</organism>
<name>A0A4S3AZM7_9ENTE</name>
<reference evidence="2 3" key="1">
    <citation type="submission" date="2019-01" db="EMBL/GenBank/DDBJ databases">
        <title>Vagococcus silagei sp. nov. isolated from brewer's grain.</title>
        <authorList>
            <person name="Guu J.-R."/>
        </authorList>
    </citation>
    <scope>NUCLEOTIDE SEQUENCE [LARGE SCALE GENOMIC DNA]</scope>
    <source>
        <strain evidence="2 3">2B-2</strain>
    </source>
</reference>
<feature type="transmembrane region" description="Helical" evidence="1">
    <location>
        <begin position="118"/>
        <end position="138"/>
    </location>
</feature>
<dbReference type="Proteomes" id="UP000310506">
    <property type="component" value="Unassembled WGS sequence"/>
</dbReference>
<accession>A0A4S3AZM7</accession>
<evidence type="ECO:0000313" key="3">
    <source>
        <dbReference type="Proteomes" id="UP000310506"/>
    </source>
</evidence>
<dbReference type="AlphaFoldDB" id="A0A4S3AZM7"/>
<keyword evidence="1" id="KW-1133">Transmembrane helix</keyword>
<feature type="transmembrane region" description="Helical" evidence="1">
    <location>
        <begin position="245"/>
        <end position="265"/>
    </location>
</feature>
<feature type="transmembrane region" description="Helical" evidence="1">
    <location>
        <begin position="54"/>
        <end position="75"/>
    </location>
</feature>
<feature type="transmembrane region" description="Helical" evidence="1">
    <location>
        <begin position="277"/>
        <end position="298"/>
    </location>
</feature>
<keyword evidence="1" id="KW-0472">Membrane</keyword>
<protein>
    <recommendedName>
        <fullName evidence="4">Transmembrane protein</fullName>
    </recommendedName>
</protein>
<feature type="transmembrane region" description="Helical" evidence="1">
    <location>
        <begin position="81"/>
        <end position="106"/>
    </location>
</feature>
<evidence type="ECO:0000256" key="1">
    <source>
        <dbReference type="SAM" id="Phobius"/>
    </source>
</evidence>
<dbReference type="EMBL" id="SDGV01000033">
    <property type="protein sequence ID" value="THB60201.1"/>
    <property type="molecule type" value="Genomic_DNA"/>
</dbReference>
<evidence type="ECO:0008006" key="4">
    <source>
        <dbReference type="Google" id="ProtNLM"/>
    </source>
</evidence>